<dbReference type="Proteomes" id="UP000004315">
    <property type="component" value="Unassembled WGS sequence"/>
</dbReference>
<organism evidence="1 2">
    <name type="scientific">Holdemanella biformis DSM 3989</name>
    <dbReference type="NCBI Taxonomy" id="518637"/>
    <lineage>
        <taxon>Bacteria</taxon>
        <taxon>Bacillati</taxon>
        <taxon>Bacillota</taxon>
        <taxon>Erysipelotrichia</taxon>
        <taxon>Erysipelotrichales</taxon>
        <taxon>Erysipelotrichaceae</taxon>
        <taxon>Holdemanella</taxon>
    </lineage>
</organism>
<protein>
    <submittedName>
        <fullName evidence="1">Uncharacterized protein</fullName>
    </submittedName>
</protein>
<dbReference type="EMBL" id="ABYT01000076">
    <property type="protein sequence ID" value="EEC90000.1"/>
    <property type="molecule type" value="Genomic_DNA"/>
</dbReference>
<comment type="caution">
    <text evidence="1">The sequence shown here is derived from an EMBL/GenBank/DDBJ whole genome shotgun (WGS) entry which is preliminary data.</text>
</comment>
<dbReference type="AlphaFoldDB" id="B7CB40"/>
<reference evidence="1 2" key="1">
    <citation type="submission" date="2008-10" db="EMBL/GenBank/DDBJ databases">
        <authorList>
            <person name="Fulton L."/>
            <person name="Clifton S."/>
            <person name="Fulton B."/>
            <person name="Xu J."/>
            <person name="Minx P."/>
            <person name="Pepin K.H."/>
            <person name="Johnson M."/>
            <person name="Bhonagiri V."/>
            <person name="Nash W.E."/>
            <person name="Mardis E.R."/>
            <person name="Wilson R.K."/>
        </authorList>
    </citation>
    <scope>NUCLEOTIDE SEQUENCE [LARGE SCALE GENOMIC DNA]</scope>
    <source>
        <strain evidence="1 2">DSM 3989</strain>
    </source>
</reference>
<sequence>MLIFFAFFFGKPILPRTSFSVEIRMEGYTNIQYLIVECNKNIYNYLLMSKYTKININVKSRMML</sequence>
<name>B7CB40_9FIRM</name>
<gene>
    <name evidence="1" type="ORF">EUBIFOR_01411</name>
</gene>
<dbReference type="HOGENOM" id="CLU_2861655_0_0_9"/>
<proteinExistence type="predicted"/>
<dbReference type="STRING" id="518637.EUBIFOR_01411"/>
<accession>B7CB40</accession>
<evidence type="ECO:0000313" key="1">
    <source>
        <dbReference type="EMBL" id="EEC90000.1"/>
    </source>
</evidence>
<keyword evidence="2" id="KW-1185">Reference proteome</keyword>
<reference evidence="1 2" key="2">
    <citation type="submission" date="2008-11" db="EMBL/GenBank/DDBJ databases">
        <title>Draft genome sequence of Eubacterium biforme (DSM 3989).</title>
        <authorList>
            <person name="Sudarsanam P."/>
            <person name="Ley R."/>
            <person name="Guruge J."/>
            <person name="Turnbaugh P.J."/>
            <person name="Mahowald M."/>
            <person name="Liep D."/>
            <person name="Gordon J."/>
        </authorList>
    </citation>
    <scope>NUCLEOTIDE SEQUENCE [LARGE SCALE GENOMIC DNA]</scope>
    <source>
        <strain evidence="1 2">DSM 3989</strain>
    </source>
</reference>
<evidence type="ECO:0000313" key="2">
    <source>
        <dbReference type="Proteomes" id="UP000004315"/>
    </source>
</evidence>